<proteinExistence type="predicted"/>
<feature type="transmembrane region" description="Helical" evidence="2">
    <location>
        <begin position="90"/>
        <end position="110"/>
    </location>
</feature>
<dbReference type="EMBL" id="STGW01000010">
    <property type="protein sequence ID" value="THV10551.1"/>
    <property type="molecule type" value="Genomic_DNA"/>
</dbReference>
<protein>
    <submittedName>
        <fullName evidence="4">VanZ family protein</fullName>
    </submittedName>
</protein>
<dbReference type="Proteomes" id="UP000307087">
    <property type="component" value="Unassembled WGS sequence"/>
</dbReference>
<accession>A0A4S8N4T4</accession>
<feature type="transmembrane region" description="Helical" evidence="2">
    <location>
        <begin position="52"/>
        <end position="70"/>
    </location>
</feature>
<organism evidence="4 5">
    <name type="scientific">Nocardioides caeni</name>
    <dbReference type="NCBI Taxonomy" id="574700"/>
    <lineage>
        <taxon>Bacteria</taxon>
        <taxon>Bacillati</taxon>
        <taxon>Actinomycetota</taxon>
        <taxon>Actinomycetes</taxon>
        <taxon>Propionibacteriales</taxon>
        <taxon>Nocardioidaceae</taxon>
        <taxon>Nocardioides</taxon>
    </lineage>
</organism>
<name>A0A4S8N4T4_9ACTN</name>
<keyword evidence="5" id="KW-1185">Reference proteome</keyword>
<keyword evidence="2" id="KW-0472">Membrane</keyword>
<sequence>MLEILVHSYPGLVVIALTTVPLAVAALWTLTRWRRRHDVPAGTARRRSAVEVAMVWATLPLVAMTLVPGPDAGSTAGAVSLEPLRDLATMPPFQVAGNLAILAPVGLLAPLRFPALASIGRITVLAATGSALIEVAQYALRLDRVSSVDDVLLNTAGAVLAALVSRPCWSGRKPGGSTARAAQSGRSTIPATRSRYWSRS</sequence>
<dbReference type="AlphaFoldDB" id="A0A4S8N4T4"/>
<dbReference type="OrthoDB" id="3627087at2"/>
<evidence type="ECO:0000256" key="2">
    <source>
        <dbReference type="SAM" id="Phobius"/>
    </source>
</evidence>
<evidence type="ECO:0000313" key="4">
    <source>
        <dbReference type="EMBL" id="THV10551.1"/>
    </source>
</evidence>
<feature type="transmembrane region" description="Helical" evidence="2">
    <location>
        <begin position="12"/>
        <end position="31"/>
    </location>
</feature>
<gene>
    <name evidence="4" type="ORF">E9934_14485</name>
</gene>
<feature type="domain" description="VanZ-like" evidence="3">
    <location>
        <begin position="62"/>
        <end position="165"/>
    </location>
</feature>
<comment type="caution">
    <text evidence="4">The sequence shown here is derived from an EMBL/GenBank/DDBJ whole genome shotgun (WGS) entry which is preliminary data.</text>
</comment>
<dbReference type="PANTHER" id="PTHR36834:SF1">
    <property type="entry name" value="INTEGRAL MEMBRANE PROTEIN"/>
    <property type="match status" value="1"/>
</dbReference>
<keyword evidence="2" id="KW-1133">Transmembrane helix</keyword>
<feature type="region of interest" description="Disordered" evidence="1">
    <location>
        <begin position="171"/>
        <end position="200"/>
    </location>
</feature>
<evidence type="ECO:0000259" key="3">
    <source>
        <dbReference type="Pfam" id="PF04892"/>
    </source>
</evidence>
<evidence type="ECO:0000256" key="1">
    <source>
        <dbReference type="SAM" id="MobiDB-lite"/>
    </source>
</evidence>
<feature type="compositionally biased region" description="Polar residues" evidence="1">
    <location>
        <begin position="180"/>
        <end position="200"/>
    </location>
</feature>
<dbReference type="InterPro" id="IPR053150">
    <property type="entry name" value="Teicoplanin_resist-assoc"/>
</dbReference>
<reference evidence="4 5" key="1">
    <citation type="journal article" date="2009" name="Int. J. Syst. Evol. Microbiol.">
        <title>Nocardioides caeni sp. nov., isolated from wastewater.</title>
        <authorList>
            <person name="Yoon J.H."/>
            <person name="Kang S.J."/>
            <person name="Park S."/>
            <person name="Kim W."/>
            <person name="Oh T.K."/>
        </authorList>
    </citation>
    <scope>NUCLEOTIDE SEQUENCE [LARGE SCALE GENOMIC DNA]</scope>
    <source>
        <strain evidence="4 5">DSM 23134</strain>
    </source>
</reference>
<evidence type="ECO:0000313" key="5">
    <source>
        <dbReference type="Proteomes" id="UP000307087"/>
    </source>
</evidence>
<dbReference type="Pfam" id="PF04892">
    <property type="entry name" value="VanZ"/>
    <property type="match status" value="1"/>
</dbReference>
<keyword evidence="2" id="KW-0812">Transmembrane</keyword>
<dbReference type="PANTHER" id="PTHR36834">
    <property type="entry name" value="MEMBRANE PROTEIN-RELATED"/>
    <property type="match status" value="1"/>
</dbReference>
<dbReference type="InterPro" id="IPR006976">
    <property type="entry name" value="VanZ-like"/>
</dbReference>